<proteinExistence type="predicted"/>
<evidence type="ECO:0000313" key="2">
    <source>
        <dbReference type="EMBL" id="KAE9392483.1"/>
    </source>
</evidence>
<protein>
    <submittedName>
        <fullName evidence="2">Uncharacterized protein</fullName>
    </submittedName>
</protein>
<reference evidence="2" key="1">
    <citation type="journal article" date="2019" name="Environ. Microbiol.">
        <title>Fungal ecological strategies reflected in gene transcription - a case study of two litter decomposers.</title>
        <authorList>
            <person name="Barbi F."/>
            <person name="Kohler A."/>
            <person name="Barry K."/>
            <person name="Baskaran P."/>
            <person name="Daum C."/>
            <person name="Fauchery L."/>
            <person name="Ihrmark K."/>
            <person name="Kuo A."/>
            <person name="LaButti K."/>
            <person name="Lipzen A."/>
            <person name="Morin E."/>
            <person name="Grigoriev I.V."/>
            <person name="Henrissat B."/>
            <person name="Lindahl B."/>
            <person name="Martin F."/>
        </authorList>
    </citation>
    <scope>NUCLEOTIDE SEQUENCE</scope>
    <source>
        <strain evidence="2">JB14</strain>
    </source>
</reference>
<dbReference type="OrthoDB" id="3052199at2759"/>
<evidence type="ECO:0000313" key="3">
    <source>
        <dbReference type="Proteomes" id="UP000799118"/>
    </source>
</evidence>
<sequence length="1641" mass="181632">MNRARTYADCHNSLCDSAIQQPSISQSSQPQPAAAAFFLPVNTDQPVSLRSSISQHELPVPTAQSDPSTLSSSDLKQLNTELAFVADNDPHGDIASGFEQIDASLVDDLVPDAGINNASTAQANAEAEEPQAATACLRQYLRAVKSRISPVFAVKNDIATVGLTASTFYQRDVFVWLPHLLPGQDRLKCVCGKSLSSHGYNDKPIARRVRRIPDDYFLLTNRLWCDSSRHIAPGCGQSFQGTDPHIVGQLPRFVQEAFPGNLAPAAPEAPGALEISGDHPGFADAYISTRGAIDKQMMLQFTSGIVKRFGPSPFSEMVSELQHRYHAQQELTYYAAARYFGLHGDQISSFSAFADPTGFAGCPPSASYLTAMYTDYIGAHRTYMDRAQAALPLDIAKCDHTFDFLKCMGGVKGEKIWKAAYNVVNQWEEVRAESLTMTKSLSFVSEMLQNIQKSLKAVGHPPTALLYTDSPQTEQSFHEAITESLSVDVKHVSTWTDLPVFQRAEDATLEYGSDSMVIESLASEVLEEVAAVSAGGVYLIGLAVKFRQDAGQKHLDLIQLRTRTKILVFKVTAMNFHSCWVPALRAIFTNKSIVKVGVQIRPALLAIAESLSLPDLAEAVKSVSNPQFIDLGYYAKLVGALENPGSSFDTLAGVILKKSFTPPLSNPYPWSVSDLTNPAINSLYTETDCLWQIWSALSVKESVGLKLQPDQAKTHGQLVTVVQGCKPVAKGFIVGNHPGYLDIIMDNSGPPRRINITASRSLIEITELLVPLAIHTLHKQTYEWIYSHGGQAVVTTSQLRSSFGNSCTSCSNISYNSSENLCTANEWTPSTEEDLYMNADSDSDTEYSSEWDEDMPGNTEILQVRTEAVGHESHDQNVLHQSENQVFPTRVFDDAFHFMDRLLRMLSKKHSAFKAFSHDFSEAIFIRDKDDEAAVRSVLKKHGISWEYAKRAKASALNRRIRRYIPDRHTLGKRLHILFTGYQDIVCSTKSQHGKRDHLFSDDAKQMSVRLLETVRLGFLSDPPGIPLYYIMGKDCDGLQLYRTARGTNSIEGGVHMAIRRVFGSLKASPELAECLLINWIFRRNQLVGYHNRTGKKFRGHFEMWLSDEIVEIATLLDVKPSFPLPRLLATRIATEETFGILPLDATLADSVGITTLPPVRVTGVPHHHDIPIRQRTLYPVLPVASLAEYVRFKAMIKDLRFRKPRSNHPPHEAHKNIDFNLLAKAWNTDVNTQDRTITDSNQRLYYKLPGQLEAHHKKTIMFSSELSTLSFGQNAVALTAFADLLRNEENLTATIPAIPLPNDEADDTLKTVQDLYRSLEPVSNPIHTEMDEPVAGETHSESHSTGQNISENMGMDIDEPPLHAPNDPPAHNDLSSSSSLIAGTNITHQPQQQSTLQFSGTLAVTRNVTAEASTQRGDRCAAITVRGKHIEFSDLGKQPALIELLPCIWKVIPVVAVGDDDRRSVESLNPPYYSSSICLRLIKIQRYQPRLQLHLYPCLHSGEGGSVSGFSPVQSIWSSLVKRLLQKQLKESEKSDWLAAAGAPGFLEDGYVSRPIHQVSSWKNDATILYHPSACLYSCYKRSWALLFAESGIWTRGDTGDDEDDILTSNAAAQTLCSVRLVVGHFKLSIHCGDNAFTQS</sequence>
<feature type="region of interest" description="Disordered" evidence="1">
    <location>
        <begin position="1325"/>
        <end position="1379"/>
    </location>
</feature>
<dbReference type="InterPro" id="IPR036397">
    <property type="entry name" value="RNaseH_sf"/>
</dbReference>
<gene>
    <name evidence="2" type="ORF">BT96DRAFT_1023525</name>
</gene>
<dbReference type="PANTHER" id="PTHR47773:SF1">
    <property type="entry name" value="C2H2-TYPE DOMAIN-CONTAINING PROTEIN"/>
    <property type="match status" value="1"/>
</dbReference>
<dbReference type="InterPro" id="IPR012337">
    <property type="entry name" value="RNaseH-like_sf"/>
</dbReference>
<dbReference type="Proteomes" id="UP000799118">
    <property type="component" value="Unassembled WGS sequence"/>
</dbReference>
<dbReference type="PANTHER" id="PTHR47773">
    <property type="entry name" value="SI:DKEY-9I5.2-RELATED"/>
    <property type="match status" value="1"/>
</dbReference>
<evidence type="ECO:0000256" key="1">
    <source>
        <dbReference type="SAM" id="MobiDB-lite"/>
    </source>
</evidence>
<name>A0A6A4H405_9AGAR</name>
<dbReference type="Gene3D" id="3.30.420.10">
    <property type="entry name" value="Ribonuclease H-like superfamily/Ribonuclease H"/>
    <property type="match status" value="1"/>
</dbReference>
<dbReference type="GO" id="GO:0003676">
    <property type="term" value="F:nucleic acid binding"/>
    <property type="evidence" value="ECO:0007669"/>
    <property type="project" value="InterPro"/>
</dbReference>
<keyword evidence="3" id="KW-1185">Reference proteome</keyword>
<organism evidence="2 3">
    <name type="scientific">Gymnopus androsaceus JB14</name>
    <dbReference type="NCBI Taxonomy" id="1447944"/>
    <lineage>
        <taxon>Eukaryota</taxon>
        <taxon>Fungi</taxon>
        <taxon>Dikarya</taxon>
        <taxon>Basidiomycota</taxon>
        <taxon>Agaricomycotina</taxon>
        <taxon>Agaricomycetes</taxon>
        <taxon>Agaricomycetidae</taxon>
        <taxon>Agaricales</taxon>
        <taxon>Marasmiineae</taxon>
        <taxon>Omphalotaceae</taxon>
        <taxon>Gymnopus</taxon>
    </lineage>
</organism>
<accession>A0A6A4H405</accession>
<dbReference type="EMBL" id="ML769594">
    <property type="protein sequence ID" value="KAE9392483.1"/>
    <property type="molecule type" value="Genomic_DNA"/>
</dbReference>
<dbReference type="SUPFAM" id="SSF53098">
    <property type="entry name" value="Ribonuclease H-like"/>
    <property type="match status" value="1"/>
</dbReference>